<organism evidence="10 11">
    <name type="scientific">Glarea lozoyensis (strain ATCC 20868 / MF5171)</name>
    <dbReference type="NCBI Taxonomy" id="1116229"/>
    <lineage>
        <taxon>Eukaryota</taxon>
        <taxon>Fungi</taxon>
        <taxon>Dikarya</taxon>
        <taxon>Ascomycota</taxon>
        <taxon>Pezizomycotina</taxon>
        <taxon>Leotiomycetes</taxon>
        <taxon>Helotiales</taxon>
        <taxon>Helotiaceae</taxon>
        <taxon>Glarea</taxon>
    </lineage>
</organism>
<dbReference type="GO" id="GO:0015035">
    <property type="term" value="F:protein-disulfide reductase activity"/>
    <property type="evidence" value="ECO:0007669"/>
    <property type="project" value="TreeGrafter"/>
</dbReference>
<protein>
    <recommendedName>
        <fullName evidence="3">protein disulfide-isomerase</fullName>
        <ecNumber evidence="3">5.3.4.1</ecNumber>
    </recommendedName>
</protein>
<dbReference type="PRINTS" id="PR00421">
    <property type="entry name" value="THIOREDOXIN"/>
</dbReference>
<dbReference type="GO" id="GO:0034976">
    <property type="term" value="P:response to endoplasmic reticulum stress"/>
    <property type="evidence" value="ECO:0007669"/>
    <property type="project" value="TreeGrafter"/>
</dbReference>
<dbReference type="CDD" id="cd03002">
    <property type="entry name" value="PDI_a_MPD1_like"/>
    <property type="match status" value="1"/>
</dbReference>
<evidence type="ECO:0000256" key="1">
    <source>
        <dbReference type="ARBA" id="ARBA00001182"/>
    </source>
</evidence>
<evidence type="ECO:0000313" key="11">
    <source>
        <dbReference type="Proteomes" id="UP000016922"/>
    </source>
</evidence>
<dbReference type="PROSITE" id="PS00194">
    <property type="entry name" value="THIOREDOXIN_1"/>
    <property type="match status" value="1"/>
</dbReference>
<proteinExistence type="predicted"/>
<dbReference type="InterPro" id="IPR036249">
    <property type="entry name" value="Thioredoxin-like_sf"/>
</dbReference>
<dbReference type="Pfam" id="PF00085">
    <property type="entry name" value="Thioredoxin"/>
    <property type="match status" value="1"/>
</dbReference>
<accession>S3CHN3</accession>
<evidence type="ECO:0000256" key="8">
    <source>
        <dbReference type="SAM" id="SignalP"/>
    </source>
</evidence>
<dbReference type="PROSITE" id="PS51352">
    <property type="entry name" value="THIOREDOXIN_2"/>
    <property type="match status" value="1"/>
</dbReference>
<name>S3CHN3_GLAL2</name>
<comment type="catalytic activity">
    <reaction evidence="1">
        <text>Catalyzes the rearrangement of -S-S- bonds in proteins.</text>
        <dbReference type="EC" id="5.3.4.1"/>
    </reaction>
</comment>
<evidence type="ECO:0000313" key="10">
    <source>
        <dbReference type="EMBL" id="EPE24774.1"/>
    </source>
</evidence>
<dbReference type="Pfam" id="PF24541">
    <property type="entry name" value="Thioredox_PDIA6_C"/>
    <property type="match status" value="1"/>
</dbReference>
<dbReference type="InterPro" id="IPR013766">
    <property type="entry name" value="Thioredoxin_domain"/>
</dbReference>
<sequence length="516" mass="55872">MVNAAAIVAAAALLGAVPVSAGLYSKNSPVLQLDGKSYDRLIAQSNYTSIVEFYAPWCGHCKNLQPAYEKAAKSLAGLAKVGAVDCDEESNKPFCGSFGVQGFPTLKIVKPGKTPGKPIVEDYNGPRTAKGIVDALVDKIPNYVKKVEDKTLEKWLADSKDTPKAILFTDKGKTSALMKSIAIEFKGAIEVAQIRNTDKEKASKELFGITEFPTLLLLPGGKEAKEGIIYDGELKKEPMVKFLSQAASPNPDPAPPKVKVSKSKEKKKDEKKKEEKKASKDKEEFESASSSHASQDGQTAGATATEEVLEEAPTESPQPEVDTQKPIVLPDPAPLISTIETEAELATECLGERTGTCILVLLPETSDEISQKAITSLSELAHKYKQRQRSIFPFYGVSSANPSSKNLKASLKLGDTTQIIAVNGRRGWWRQASETLSEQDVTEESIENFVDAIRLGEGSKKKIPAGMIPETPEEPSETEEADVTVTLEKPAVTETILVEEVKEEAVEEKADVHDEL</sequence>
<evidence type="ECO:0000256" key="3">
    <source>
        <dbReference type="ARBA" id="ARBA00012723"/>
    </source>
</evidence>
<dbReference type="SUPFAM" id="SSF52833">
    <property type="entry name" value="Thioredoxin-like"/>
    <property type="match status" value="2"/>
</dbReference>
<keyword evidence="11" id="KW-1185">Reference proteome</keyword>
<dbReference type="GeneID" id="19467675"/>
<keyword evidence="4" id="KW-1015">Disulfide bond</keyword>
<keyword evidence="5" id="KW-0413">Isomerase</keyword>
<feature type="region of interest" description="Disordered" evidence="7">
    <location>
        <begin position="462"/>
        <end position="483"/>
    </location>
</feature>
<keyword evidence="8" id="KW-0732">Signal</keyword>
<dbReference type="Gene3D" id="3.40.30.10">
    <property type="entry name" value="Glutaredoxin"/>
    <property type="match status" value="2"/>
</dbReference>
<dbReference type="PANTHER" id="PTHR45815:SF3">
    <property type="entry name" value="PROTEIN DISULFIDE-ISOMERASE A6"/>
    <property type="match status" value="1"/>
</dbReference>
<dbReference type="InterPro" id="IPR057305">
    <property type="entry name" value="Thioredox_PDIA6_C"/>
</dbReference>
<dbReference type="OrthoDB" id="10264505at2759"/>
<evidence type="ECO:0000256" key="7">
    <source>
        <dbReference type="SAM" id="MobiDB-lite"/>
    </source>
</evidence>
<dbReference type="RefSeq" id="XP_008088862.1">
    <property type="nucleotide sequence ID" value="XM_008090671.1"/>
</dbReference>
<feature type="compositionally biased region" description="Acidic residues" evidence="7">
    <location>
        <begin position="471"/>
        <end position="482"/>
    </location>
</feature>
<keyword evidence="6" id="KW-0676">Redox-active center</keyword>
<feature type="region of interest" description="Disordered" evidence="7">
    <location>
        <begin position="245"/>
        <end position="327"/>
    </location>
</feature>
<feature type="compositionally biased region" description="Basic and acidic residues" evidence="7">
    <location>
        <begin position="262"/>
        <end position="285"/>
    </location>
</feature>
<dbReference type="GO" id="GO:0003756">
    <property type="term" value="F:protein disulfide isomerase activity"/>
    <property type="evidence" value="ECO:0007669"/>
    <property type="project" value="UniProtKB-EC"/>
</dbReference>
<dbReference type="STRING" id="1116229.S3CHN3"/>
<reference evidence="10 11" key="1">
    <citation type="journal article" date="2013" name="BMC Genomics">
        <title>Genomics-driven discovery of the pneumocandin biosynthetic gene cluster in the fungus Glarea lozoyensis.</title>
        <authorList>
            <person name="Chen L."/>
            <person name="Yue Q."/>
            <person name="Zhang X."/>
            <person name="Xiang M."/>
            <person name="Wang C."/>
            <person name="Li S."/>
            <person name="Che Y."/>
            <person name="Ortiz-Lopez F.J."/>
            <person name="Bills G.F."/>
            <person name="Liu X."/>
            <person name="An Z."/>
        </authorList>
    </citation>
    <scope>NUCLEOTIDE SEQUENCE [LARGE SCALE GENOMIC DNA]</scope>
    <source>
        <strain evidence="11">ATCC 20868 / MF5171</strain>
    </source>
</reference>
<dbReference type="OMA" id="NHVKRAT"/>
<feature type="chain" id="PRO_5005711016" description="protein disulfide-isomerase" evidence="8">
    <location>
        <begin position="22"/>
        <end position="516"/>
    </location>
</feature>
<evidence type="ECO:0000256" key="5">
    <source>
        <dbReference type="ARBA" id="ARBA00023235"/>
    </source>
</evidence>
<evidence type="ECO:0000256" key="2">
    <source>
        <dbReference type="ARBA" id="ARBA00004319"/>
    </source>
</evidence>
<evidence type="ECO:0000259" key="9">
    <source>
        <dbReference type="PROSITE" id="PS51352"/>
    </source>
</evidence>
<dbReference type="eggNOG" id="KOG0191">
    <property type="taxonomic scope" value="Eukaryota"/>
</dbReference>
<dbReference type="AlphaFoldDB" id="S3CHN3"/>
<evidence type="ECO:0000256" key="4">
    <source>
        <dbReference type="ARBA" id="ARBA00023157"/>
    </source>
</evidence>
<dbReference type="EC" id="5.3.4.1" evidence="3"/>
<dbReference type="HOGENOM" id="CLU_030577_0_0_1"/>
<gene>
    <name evidence="10" type="ORF">GLAREA_08627</name>
</gene>
<comment type="subcellular location">
    <subcellularLocation>
        <location evidence="2">Endoplasmic reticulum lumen</location>
    </subcellularLocation>
</comment>
<evidence type="ECO:0000256" key="6">
    <source>
        <dbReference type="ARBA" id="ARBA00023284"/>
    </source>
</evidence>
<feature type="signal peptide" evidence="8">
    <location>
        <begin position="1"/>
        <end position="21"/>
    </location>
</feature>
<dbReference type="PANTHER" id="PTHR45815">
    <property type="entry name" value="PROTEIN DISULFIDE-ISOMERASE A6"/>
    <property type="match status" value="1"/>
</dbReference>
<dbReference type="InterPro" id="IPR017937">
    <property type="entry name" value="Thioredoxin_CS"/>
</dbReference>
<dbReference type="Proteomes" id="UP000016922">
    <property type="component" value="Unassembled WGS sequence"/>
</dbReference>
<dbReference type="KEGG" id="glz:GLAREA_08627"/>
<dbReference type="GO" id="GO:0005788">
    <property type="term" value="C:endoplasmic reticulum lumen"/>
    <property type="evidence" value="ECO:0007669"/>
    <property type="project" value="UniProtKB-SubCell"/>
</dbReference>
<dbReference type="EMBL" id="KE145373">
    <property type="protein sequence ID" value="EPE24774.1"/>
    <property type="molecule type" value="Genomic_DNA"/>
</dbReference>
<feature type="domain" description="Thioredoxin" evidence="9">
    <location>
        <begin position="19"/>
        <end position="142"/>
    </location>
</feature>